<sequence length="157" mass="15901">MSAPHSPAAPDAARTRGLVRTAGLVTAAHWLFYTAEKAYLAAAGRLGMLGSPDPPASAYREIPDVAAAQLGNAAIGALATALVLLSLTRAARILPRPLLLGALLLITLATAGAVALVAPHGNWAHLALSAAGLCAAALFTYASFRRLPGTAHGPTPR</sequence>
<keyword evidence="1" id="KW-1133">Transmembrane helix</keyword>
<dbReference type="EMBL" id="JACHDB010000001">
    <property type="protein sequence ID" value="MBB5429996.1"/>
    <property type="molecule type" value="Genomic_DNA"/>
</dbReference>
<accession>A0A7W8QI72</accession>
<reference evidence="2 3" key="1">
    <citation type="submission" date="2020-08" db="EMBL/GenBank/DDBJ databases">
        <title>Sequencing the genomes of 1000 actinobacteria strains.</title>
        <authorList>
            <person name="Klenk H.-P."/>
        </authorList>
    </citation>
    <scope>NUCLEOTIDE SEQUENCE [LARGE SCALE GENOMIC DNA]</scope>
    <source>
        <strain evidence="2 3">DSM 44551</strain>
    </source>
</reference>
<dbReference type="AlphaFoldDB" id="A0A7W8QI72"/>
<organism evidence="2 3">
    <name type="scientific">Nocardiopsis composta</name>
    <dbReference type="NCBI Taxonomy" id="157465"/>
    <lineage>
        <taxon>Bacteria</taxon>
        <taxon>Bacillati</taxon>
        <taxon>Actinomycetota</taxon>
        <taxon>Actinomycetes</taxon>
        <taxon>Streptosporangiales</taxon>
        <taxon>Nocardiopsidaceae</taxon>
        <taxon>Nocardiopsis</taxon>
    </lineage>
</organism>
<gene>
    <name evidence="2" type="ORF">HDA36_000080</name>
</gene>
<keyword evidence="1" id="KW-0812">Transmembrane</keyword>
<feature type="transmembrane region" description="Helical" evidence="1">
    <location>
        <begin position="97"/>
        <end position="117"/>
    </location>
</feature>
<keyword evidence="3" id="KW-1185">Reference proteome</keyword>
<dbReference type="Proteomes" id="UP000572635">
    <property type="component" value="Unassembled WGS sequence"/>
</dbReference>
<feature type="transmembrane region" description="Helical" evidence="1">
    <location>
        <begin position="123"/>
        <end position="144"/>
    </location>
</feature>
<comment type="caution">
    <text evidence="2">The sequence shown here is derived from an EMBL/GenBank/DDBJ whole genome shotgun (WGS) entry which is preliminary data.</text>
</comment>
<name>A0A7W8QI72_9ACTN</name>
<dbReference type="RefSeq" id="WP_184387537.1">
    <property type="nucleotide sequence ID" value="NZ_BAAAJD010000177.1"/>
</dbReference>
<feature type="transmembrane region" description="Helical" evidence="1">
    <location>
        <begin position="65"/>
        <end position="85"/>
    </location>
</feature>
<protein>
    <submittedName>
        <fullName evidence="2">Uncharacterized protein</fullName>
    </submittedName>
</protein>
<evidence type="ECO:0000313" key="2">
    <source>
        <dbReference type="EMBL" id="MBB5429996.1"/>
    </source>
</evidence>
<proteinExistence type="predicted"/>
<keyword evidence="1" id="KW-0472">Membrane</keyword>
<evidence type="ECO:0000256" key="1">
    <source>
        <dbReference type="SAM" id="Phobius"/>
    </source>
</evidence>
<evidence type="ECO:0000313" key="3">
    <source>
        <dbReference type="Proteomes" id="UP000572635"/>
    </source>
</evidence>